<gene>
    <name evidence="1" type="ORF">IAC76_07710</name>
</gene>
<dbReference type="AlphaFoldDB" id="A0A9D9H0P2"/>
<sequence length="268" mass="29885">MNVSKINTGFTAVHFLSNNAAKQSNGTKSDDDKKVPVLVNITSDKLNNALKATVLIPAVSLPLIMGSCSKDDDYEYWADGGGTSITYPSIYILPELQIDSIKFAKDSVRLPLELSPNGKVNSAIKNIASKMNIPNDFDGDFPIRLAYQSPDFVKCLTLDGLASKDDKYIYDVQQFNKNGSMDIYKTEVTADDDILRLKNLGFDNNSEFEFELQGDSLLGYKKVNGEFEKYATYKPENRKSILEIKENGDTTKINNINLLFVKSQCDKK</sequence>
<protein>
    <submittedName>
        <fullName evidence="1">Uncharacterized protein</fullName>
    </submittedName>
</protein>
<dbReference type="EMBL" id="JADIND010000172">
    <property type="protein sequence ID" value="MBO8431257.1"/>
    <property type="molecule type" value="Genomic_DNA"/>
</dbReference>
<comment type="caution">
    <text evidence="1">The sequence shown here is derived from an EMBL/GenBank/DDBJ whole genome shotgun (WGS) entry which is preliminary data.</text>
</comment>
<evidence type="ECO:0000313" key="1">
    <source>
        <dbReference type="EMBL" id="MBO8431257.1"/>
    </source>
</evidence>
<reference evidence="1" key="1">
    <citation type="submission" date="2020-10" db="EMBL/GenBank/DDBJ databases">
        <authorList>
            <person name="Gilroy R."/>
        </authorList>
    </citation>
    <scope>NUCLEOTIDE SEQUENCE</scope>
    <source>
        <strain evidence="1">10192</strain>
    </source>
</reference>
<dbReference type="Proteomes" id="UP000823632">
    <property type="component" value="Unassembled WGS sequence"/>
</dbReference>
<name>A0A9D9H0P2_9BACT</name>
<proteinExistence type="predicted"/>
<evidence type="ECO:0000313" key="2">
    <source>
        <dbReference type="Proteomes" id="UP000823632"/>
    </source>
</evidence>
<reference evidence="1" key="2">
    <citation type="journal article" date="2021" name="PeerJ">
        <title>Extensive microbial diversity within the chicken gut microbiome revealed by metagenomics and culture.</title>
        <authorList>
            <person name="Gilroy R."/>
            <person name="Ravi A."/>
            <person name="Getino M."/>
            <person name="Pursley I."/>
            <person name="Horton D.L."/>
            <person name="Alikhan N.F."/>
            <person name="Baker D."/>
            <person name="Gharbi K."/>
            <person name="Hall N."/>
            <person name="Watson M."/>
            <person name="Adriaenssens E.M."/>
            <person name="Foster-Nyarko E."/>
            <person name="Jarju S."/>
            <person name="Secka A."/>
            <person name="Antonio M."/>
            <person name="Oren A."/>
            <person name="Chaudhuri R.R."/>
            <person name="La Ragione R."/>
            <person name="Hildebrand F."/>
            <person name="Pallen M.J."/>
        </authorList>
    </citation>
    <scope>NUCLEOTIDE SEQUENCE</scope>
    <source>
        <strain evidence="1">10192</strain>
    </source>
</reference>
<accession>A0A9D9H0P2</accession>
<organism evidence="1 2">
    <name type="scientific">Candidatus Scatousia excrementipullorum</name>
    <dbReference type="NCBI Taxonomy" id="2840936"/>
    <lineage>
        <taxon>Bacteria</taxon>
        <taxon>Candidatus Scatousia</taxon>
    </lineage>
</organism>